<organism evidence="1 2">
    <name type="scientific">Taklimakanibacter albus</name>
    <dbReference type="NCBI Taxonomy" id="2800327"/>
    <lineage>
        <taxon>Bacteria</taxon>
        <taxon>Pseudomonadati</taxon>
        <taxon>Pseudomonadota</taxon>
        <taxon>Alphaproteobacteria</taxon>
        <taxon>Hyphomicrobiales</taxon>
        <taxon>Aestuariivirgaceae</taxon>
        <taxon>Taklimakanibacter</taxon>
    </lineage>
</organism>
<dbReference type="Proteomes" id="UP000616151">
    <property type="component" value="Unassembled WGS sequence"/>
</dbReference>
<comment type="caution">
    <text evidence="1">The sequence shown here is derived from an EMBL/GenBank/DDBJ whole genome shotgun (WGS) entry which is preliminary data.</text>
</comment>
<evidence type="ECO:0000313" key="2">
    <source>
        <dbReference type="Proteomes" id="UP000616151"/>
    </source>
</evidence>
<evidence type="ECO:0000313" key="1">
    <source>
        <dbReference type="EMBL" id="MBK1864793.1"/>
    </source>
</evidence>
<gene>
    <name evidence="1" type="ORF">JHL16_00380</name>
</gene>
<proteinExistence type="predicted"/>
<dbReference type="EMBL" id="JAENHL010000003">
    <property type="protein sequence ID" value="MBK1864793.1"/>
    <property type="molecule type" value="Genomic_DNA"/>
</dbReference>
<name>A0ACC5QWP9_9HYPH</name>
<reference evidence="1" key="1">
    <citation type="submission" date="2021-01" db="EMBL/GenBank/DDBJ databases">
        <authorList>
            <person name="Sun Q."/>
        </authorList>
    </citation>
    <scope>NUCLEOTIDE SEQUENCE</scope>
    <source>
        <strain evidence="1">YIM B02566</strain>
    </source>
</reference>
<sequence length="100" mass="11291">MARHVNTEAFDNWLSNLKDRKASARIVARLIKFESTGHAGDTKPVGNGVMEMRFDLGPGYRVYYIVLKDTVILLGGDKSTQTADIAKAKKFAIYWKDRLE</sequence>
<accession>A0ACC5QWP9</accession>
<keyword evidence="2" id="KW-1185">Reference proteome</keyword>
<protein>
    <submittedName>
        <fullName evidence="1">Type II toxin-antitoxin system RelE/ParE family toxin</fullName>
    </submittedName>
</protein>